<dbReference type="InParanoid" id="C4V8X5"/>
<keyword evidence="1" id="KW-0732">Signal</keyword>
<dbReference type="KEGG" id="nce:NCER_100977"/>
<comment type="caution">
    <text evidence="2">The sequence shown here is derived from an EMBL/GenBank/DDBJ whole genome shotgun (WGS) entry which is preliminary data.</text>
</comment>
<sequence length="152" mass="17966">MLKMRVLEFIRYFFLINFIICSLMPKASNKSKIVPNWPHPFQPVKTKHSPRNYMESIEYPKYYPINKKQDKVNKIPPEPVNKPHFLIYQLNKNTDEVDEDYKKRPYASTAADLIIDKVDDNENDFDKNFYHDHLPPAPYTYDGSVVAHSALM</sequence>
<evidence type="ECO:0000313" key="3">
    <source>
        <dbReference type="Proteomes" id="UP000009082"/>
    </source>
</evidence>
<dbReference type="Proteomes" id="UP000009082">
    <property type="component" value="Unassembled WGS sequence"/>
</dbReference>
<proteinExistence type="predicted"/>
<organism evidence="2 3">
    <name type="scientific">Vairimorpha ceranae (strain BRL01)</name>
    <name type="common">Microsporidian parasite</name>
    <name type="synonym">Nosema ceranae</name>
    <dbReference type="NCBI Taxonomy" id="578460"/>
    <lineage>
        <taxon>Eukaryota</taxon>
        <taxon>Fungi</taxon>
        <taxon>Fungi incertae sedis</taxon>
        <taxon>Microsporidia</taxon>
        <taxon>Nosematidae</taxon>
        <taxon>Vairimorpha</taxon>
    </lineage>
</organism>
<evidence type="ECO:0000256" key="1">
    <source>
        <dbReference type="SAM" id="SignalP"/>
    </source>
</evidence>
<dbReference type="EMBL" id="ACOL01000073">
    <property type="protein sequence ID" value="EEQ82326.1"/>
    <property type="molecule type" value="Genomic_DNA"/>
</dbReference>
<dbReference type="AlphaFoldDB" id="C4V8X5"/>
<dbReference type="VEuPathDB" id="MicrosporidiaDB:NCER_100977"/>
<reference evidence="2 3" key="1">
    <citation type="journal article" date="2009" name="PLoS Pathog.">
        <title>Genomic analyses of the microsporidian Nosema ceranae, an emergent pathogen of honey bees.</title>
        <authorList>
            <person name="Cornman R.S."/>
            <person name="Chen Y.P."/>
            <person name="Schatz M.C."/>
            <person name="Street C."/>
            <person name="Zhao Y."/>
            <person name="Desany B."/>
            <person name="Egholm M."/>
            <person name="Hutchison S."/>
            <person name="Pettis J.S."/>
            <person name="Lipkin W.I."/>
            <person name="Evans J.D."/>
        </authorList>
    </citation>
    <scope>NUCLEOTIDE SEQUENCE [LARGE SCALE GENOMIC DNA]</scope>
    <source>
        <strain evidence="2 3">BRL01</strain>
    </source>
</reference>
<dbReference type="HOGENOM" id="CLU_1722898_0_0_1"/>
<name>C4V8X5_VAIC1</name>
<feature type="chain" id="PRO_5002942686" evidence="1">
    <location>
        <begin position="30"/>
        <end position="152"/>
    </location>
</feature>
<accession>C4V8X5</accession>
<gene>
    <name evidence="2" type="ORF">NCER_100977</name>
</gene>
<evidence type="ECO:0000313" key="2">
    <source>
        <dbReference type="EMBL" id="EEQ82326.1"/>
    </source>
</evidence>
<protein>
    <submittedName>
        <fullName evidence="2">Uncharacterized protein</fullName>
    </submittedName>
</protein>
<feature type="signal peptide" evidence="1">
    <location>
        <begin position="1"/>
        <end position="29"/>
    </location>
</feature>